<gene>
    <name evidence="3" type="primary">FJX1</name>
    <name evidence="3" type="synonym">fjx1</name>
</gene>
<dbReference type="PANTHER" id="PTHR13147:SF5">
    <property type="entry name" value="FOUR-JOINTED BOX PROTEIN 1"/>
    <property type="match status" value="1"/>
</dbReference>
<organism evidence="3 4">
    <name type="scientific">Oreochromis niloticus</name>
    <name type="common">Nile tilapia</name>
    <name type="synonym">Tilapia nilotica</name>
    <dbReference type="NCBI Taxonomy" id="8128"/>
    <lineage>
        <taxon>Eukaryota</taxon>
        <taxon>Metazoa</taxon>
        <taxon>Chordata</taxon>
        <taxon>Craniata</taxon>
        <taxon>Vertebrata</taxon>
        <taxon>Euteleostomi</taxon>
        <taxon>Actinopterygii</taxon>
        <taxon>Neopterygii</taxon>
        <taxon>Teleostei</taxon>
        <taxon>Neoteleostei</taxon>
        <taxon>Acanthomorphata</taxon>
        <taxon>Ovalentaria</taxon>
        <taxon>Cichlomorphae</taxon>
        <taxon>Cichliformes</taxon>
        <taxon>Cichlidae</taxon>
        <taxon>African cichlids</taxon>
        <taxon>Pseudocrenilabrinae</taxon>
        <taxon>Oreochromini</taxon>
        <taxon>Oreochromis</taxon>
    </lineage>
</organism>
<sequence>MRVLSANLFSLLLLCALASVFYVWSALEDRLERHKRRFSVPGAGSFHQALPVDLSAKTFRALLAVPAAQRLHFGDRLKTRLNLTNQPVSAGSRDYNMNGSNKRSAPREDPVKLSPLEDGIFWNEWLEDTLPAGFTEEYAVAWQKKARTYRVVKLEPGCGRISNQLATFADGTKACVRYGINADQVQGETLTYYLARLLGITNLPPLVLSQLDSDSEQWESVRTRIDGLQWNDRAVVSLTQWISNLTGVITPAPLRQESSGLHPALEELWNKTAAELLELMQWTDLIVLDYLTANFDRLVSNLFSLQWDSRVMERDTNNLLKTPRGDLVFIDNEAGLVHGFRVLNMWEKYHNTVLSSVCVFRKRTTQRVAELHTRRDSRQRLLELYRDSEPLSQELGFLSDEHAGVLQDRIDRLYTHIVHCKGKYGQL</sequence>
<feature type="signal peptide" evidence="2">
    <location>
        <begin position="1"/>
        <end position="18"/>
    </location>
</feature>
<evidence type="ECO:0000313" key="4">
    <source>
        <dbReference type="Proteomes" id="UP000005207"/>
    </source>
</evidence>
<dbReference type="GO" id="GO:0007267">
    <property type="term" value="P:cell-cell signaling"/>
    <property type="evidence" value="ECO:0007669"/>
    <property type="project" value="TreeGrafter"/>
</dbReference>
<evidence type="ECO:0000256" key="2">
    <source>
        <dbReference type="SAM" id="SignalP"/>
    </source>
</evidence>
<keyword evidence="4" id="KW-1185">Reference proteome</keyword>
<dbReference type="GO" id="GO:0005615">
    <property type="term" value="C:extracellular space"/>
    <property type="evidence" value="ECO:0007669"/>
    <property type="project" value="TreeGrafter"/>
</dbReference>
<reference evidence="3" key="2">
    <citation type="submission" date="2025-08" db="UniProtKB">
        <authorList>
            <consortium name="Ensembl"/>
        </authorList>
    </citation>
    <scope>IDENTIFICATION</scope>
</reference>
<dbReference type="GeneTree" id="ENSGT00390000016768"/>
<dbReference type="Proteomes" id="UP000005207">
    <property type="component" value="Linkage group LG7"/>
</dbReference>
<accession>I3KB47</accession>
<dbReference type="OMA" id="WSEWLED"/>
<dbReference type="InParanoid" id="I3KB47"/>
<feature type="region of interest" description="Disordered" evidence="1">
    <location>
        <begin position="87"/>
        <end position="111"/>
    </location>
</feature>
<feature type="chain" id="PRO_5025590489" evidence="2">
    <location>
        <begin position="19"/>
        <end position="427"/>
    </location>
</feature>
<name>I3KB47_ORENI</name>
<dbReference type="PANTHER" id="PTHR13147">
    <property type="entry name" value="FOUR-JOINTED BOX PROTEIN 1"/>
    <property type="match status" value="1"/>
</dbReference>
<dbReference type="Ensembl" id="ENSONIT00000018359.2">
    <property type="protein sequence ID" value="ENSONIP00000018342.2"/>
    <property type="gene ID" value="ENSONIG00000014577.2"/>
</dbReference>
<evidence type="ECO:0000256" key="1">
    <source>
        <dbReference type="SAM" id="MobiDB-lite"/>
    </source>
</evidence>
<reference evidence="4" key="1">
    <citation type="submission" date="2012-01" db="EMBL/GenBank/DDBJ databases">
        <title>The Genome Sequence of Oreochromis niloticus (Nile Tilapia).</title>
        <authorList>
            <consortium name="Broad Institute Genome Assembly Team"/>
            <consortium name="Broad Institute Sequencing Platform"/>
            <person name="Di Palma F."/>
            <person name="Johnson J."/>
            <person name="Lander E.S."/>
            <person name="Lindblad-Toh K."/>
        </authorList>
    </citation>
    <scope>NUCLEOTIDE SEQUENCE [LARGE SCALE GENOMIC DNA]</scope>
</reference>
<keyword evidence="2" id="KW-0732">Signal</keyword>
<dbReference type="HOGENOM" id="CLU_033850_0_0_1"/>
<evidence type="ECO:0000313" key="3">
    <source>
        <dbReference type="Ensembl" id="ENSONIP00000018342.2"/>
    </source>
</evidence>
<protein>
    <submittedName>
        <fullName evidence="3">Four-jointed box kinase 1</fullName>
    </submittedName>
</protein>
<reference evidence="3" key="3">
    <citation type="submission" date="2025-09" db="UniProtKB">
        <authorList>
            <consortium name="Ensembl"/>
        </authorList>
    </citation>
    <scope>IDENTIFICATION</scope>
</reference>
<feature type="compositionally biased region" description="Polar residues" evidence="1">
    <location>
        <begin position="87"/>
        <end position="103"/>
    </location>
</feature>
<dbReference type="InterPro" id="IPR024868">
    <property type="entry name" value="FJX1/FJ"/>
</dbReference>
<proteinExistence type="predicted"/>
<dbReference type="eggNOG" id="ENOG502QUJ4">
    <property type="taxonomic scope" value="Eukaryota"/>
</dbReference>
<dbReference type="STRING" id="8128.ENSONIP00000018342"/>
<dbReference type="PRINTS" id="PR02072">
    <property type="entry name" value="4JOINTEDBOX1"/>
</dbReference>
<dbReference type="AlphaFoldDB" id="I3KB47"/>